<accession>A0A5K1AD19</accession>
<dbReference type="GO" id="GO:0006396">
    <property type="term" value="P:RNA processing"/>
    <property type="evidence" value="ECO:0007669"/>
    <property type="project" value="TreeGrafter"/>
</dbReference>
<proteinExistence type="predicted"/>
<dbReference type="InterPro" id="IPR051114">
    <property type="entry name" value="Mito_RNA_Proc_CCM1"/>
</dbReference>
<dbReference type="InterPro" id="IPR002885">
    <property type="entry name" value="PPR_rpt"/>
</dbReference>
<dbReference type="GO" id="GO:0007005">
    <property type="term" value="P:mitochondrion organization"/>
    <property type="evidence" value="ECO:0007669"/>
    <property type="project" value="TreeGrafter"/>
</dbReference>
<evidence type="ECO:0008006" key="4">
    <source>
        <dbReference type="Google" id="ProtNLM"/>
    </source>
</evidence>
<dbReference type="OrthoDB" id="185373at2759"/>
<dbReference type="PANTHER" id="PTHR47934:SF19">
    <property type="entry name" value="PENTATRICOPEPTIDE REPEAT-CONTAINING PROTEIN MITOCHONDRIAL"/>
    <property type="match status" value="1"/>
</dbReference>
<dbReference type="OMA" id="NAAYNVR"/>
<gene>
    <name evidence="3" type="ORF">NYM_LOCUS14051</name>
</gene>
<feature type="repeat" description="PPR" evidence="2">
    <location>
        <begin position="181"/>
        <end position="215"/>
    </location>
</feature>
<dbReference type="PANTHER" id="PTHR47934">
    <property type="entry name" value="PENTATRICOPEPTIDE REPEAT-CONTAINING PROTEIN PET309, MITOCHONDRIAL"/>
    <property type="match status" value="1"/>
</dbReference>
<dbReference type="Gene3D" id="1.25.40.10">
    <property type="entry name" value="Tetratricopeptide repeat domain"/>
    <property type="match status" value="2"/>
</dbReference>
<dbReference type="EMBL" id="LR721780">
    <property type="protein sequence ID" value="VVW00062.1"/>
    <property type="molecule type" value="Genomic_DNA"/>
</dbReference>
<feature type="repeat" description="PPR" evidence="2">
    <location>
        <begin position="322"/>
        <end position="356"/>
    </location>
</feature>
<dbReference type="Pfam" id="PF13041">
    <property type="entry name" value="PPR_2"/>
    <property type="match status" value="2"/>
</dbReference>
<evidence type="ECO:0000256" key="2">
    <source>
        <dbReference type="PROSITE-ProRule" id="PRU00708"/>
    </source>
</evidence>
<dbReference type="InterPro" id="IPR011990">
    <property type="entry name" value="TPR-like_helical_dom_sf"/>
</dbReference>
<organism evidence="3">
    <name type="scientific">Nymphaea colorata</name>
    <name type="common">pocket water lily</name>
    <dbReference type="NCBI Taxonomy" id="210225"/>
    <lineage>
        <taxon>Eukaryota</taxon>
        <taxon>Viridiplantae</taxon>
        <taxon>Streptophyta</taxon>
        <taxon>Embryophyta</taxon>
        <taxon>Tracheophyta</taxon>
        <taxon>Spermatophyta</taxon>
        <taxon>Magnoliopsida</taxon>
        <taxon>Nymphaeales</taxon>
        <taxon>Nymphaeaceae</taxon>
        <taxon>Nymphaea</taxon>
    </lineage>
</organism>
<dbReference type="AlphaFoldDB" id="A0A5K1AD19"/>
<dbReference type="GO" id="GO:0003729">
    <property type="term" value="F:mRNA binding"/>
    <property type="evidence" value="ECO:0007669"/>
    <property type="project" value="TreeGrafter"/>
</dbReference>
<dbReference type="GO" id="GO:0005739">
    <property type="term" value="C:mitochondrion"/>
    <property type="evidence" value="ECO:0007669"/>
    <property type="project" value="TreeGrafter"/>
</dbReference>
<evidence type="ECO:0000313" key="3">
    <source>
        <dbReference type="EMBL" id="VVW00062.1"/>
    </source>
</evidence>
<dbReference type="Gramene" id="NC2G0287290.1">
    <property type="protein sequence ID" value="NC2G0287290.1:cds"/>
    <property type="gene ID" value="NC2G0287290"/>
</dbReference>
<sequence length="418" mass="46602">MASFLRRRCVLNFHRHFSSHAAAPLPPPPPPSESISASLIRTKIKSEQDPDAIVRLVSPLAESLTATTSVAGRHARDIAVRRLAKYRRSSDVEAFLEGMKKHHPQTANPEAFLSGLIISYGKAGMVDHAVRSFDELEGLGVRPSLAAFNALLAACVQAKRFDKVPDLFHDIPSRYPEISPDKVSYGVLAKALCEKGKPEKAYDLLKEMEEKEIEVTGVTYTTILDGFYKKRNEKMGDKIWDLMRKKEGSLIDSTAYNAKILNVAHNGKPEEVLKLLEEMERLGLKPNVVSYNFLLTSYCKSGNYEEGKKVYRQMRGKGCHPNAATFRTLLFFLCKGGDLESAMKVYKESVRRDRIPDFGTMKIFVEALTKGSREADAKSVIAQMKKKYQDSFLNAWRKLEVALGFTEDDGGSSAVASA</sequence>
<reference evidence="3" key="1">
    <citation type="submission" date="2019-09" db="EMBL/GenBank/DDBJ databases">
        <authorList>
            <person name="Zhang L."/>
        </authorList>
    </citation>
    <scope>NUCLEOTIDE SEQUENCE</scope>
</reference>
<dbReference type="Pfam" id="PF01535">
    <property type="entry name" value="PPR"/>
    <property type="match status" value="3"/>
</dbReference>
<feature type="repeat" description="PPR" evidence="2">
    <location>
        <begin position="287"/>
        <end position="321"/>
    </location>
</feature>
<evidence type="ECO:0000256" key="1">
    <source>
        <dbReference type="ARBA" id="ARBA00022737"/>
    </source>
</evidence>
<name>A0A5K1AD19_9MAGN</name>
<protein>
    <recommendedName>
        <fullName evidence="4">Pentacotripeptide-repeat region of PRORP domain-containing protein</fullName>
    </recommendedName>
</protein>
<dbReference type="PROSITE" id="PS51375">
    <property type="entry name" value="PPR"/>
    <property type="match status" value="4"/>
</dbReference>
<keyword evidence="1" id="KW-0677">Repeat</keyword>
<feature type="repeat" description="PPR" evidence="2">
    <location>
        <begin position="252"/>
        <end position="286"/>
    </location>
</feature>
<dbReference type="NCBIfam" id="TIGR00756">
    <property type="entry name" value="PPR"/>
    <property type="match status" value="6"/>
</dbReference>